<organism evidence="1 2">
    <name type="scientific">Cichorium intybus</name>
    <name type="common">Chicory</name>
    <dbReference type="NCBI Taxonomy" id="13427"/>
    <lineage>
        <taxon>Eukaryota</taxon>
        <taxon>Viridiplantae</taxon>
        <taxon>Streptophyta</taxon>
        <taxon>Embryophyta</taxon>
        <taxon>Tracheophyta</taxon>
        <taxon>Spermatophyta</taxon>
        <taxon>Magnoliopsida</taxon>
        <taxon>eudicotyledons</taxon>
        <taxon>Gunneridae</taxon>
        <taxon>Pentapetalae</taxon>
        <taxon>asterids</taxon>
        <taxon>campanulids</taxon>
        <taxon>Asterales</taxon>
        <taxon>Asteraceae</taxon>
        <taxon>Cichorioideae</taxon>
        <taxon>Cichorieae</taxon>
        <taxon>Cichoriinae</taxon>
        <taxon>Cichorium</taxon>
    </lineage>
</organism>
<protein>
    <submittedName>
        <fullName evidence="1">Uncharacterized protein</fullName>
    </submittedName>
</protein>
<gene>
    <name evidence="1" type="ORF">L2E82_20309</name>
</gene>
<comment type="caution">
    <text evidence="1">The sequence shown here is derived from an EMBL/GenBank/DDBJ whole genome shotgun (WGS) entry which is preliminary data.</text>
</comment>
<reference evidence="2" key="1">
    <citation type="journal article" date="2022" name="Mol. Ecol. Resour.">
        <title>The genomes of chicory, endive, great burdock and yacon provide insights into Asteraceae palaeo-polyploidization history and plant inulin production.</title>
        <authorList>
            <person name="Fan W."/>
            <person name="Wang S."/>
            <person name="Wang H."/>
            <person name="Wang A."/>
            <person name="Jiang F."/>
            <person name="Liu H."/>
            <person name="Zhao H."/>
            <person name="Xu D."/>
            <person name="Zhang Y."/>
        </authorList>
    </citation>
    <scope>NUCLEOTIDE SEQUENCE [LARGE SCALE GENOMIC DNA]</scope>
    <source>
        <strain evidence="2">cv. Punajuju</strain>
    </source>
</reference>
<keyword evidence="2" id="KW-1185">Reference proteome</keyword>
<reference evidence="1 2" key="2">
    <citation type="journal article" date="2022" name="Mol. Ecol. Resour.">
        <title>The genomes of chicory, endive, great burdock and yacon provide insights into Asteraceae paleo-polyploidization history and plant inulin production.</title>
        <authorList>
            <person name="Fan W."/>
            <person name="Wang S."/>
            <person name="Wang H."/>
            <person name="Wang A."/>
            <person name="Jiang F."/>
            <person name="Liu H."/>
            <person name="Zhao H."/>
            <person name="Xu D."/>
            <person name="Zhang Y."/>
        </authorList>
    </citation>
    <scope>NUCLEOTIDE SEQUENCE [LARGE SCALE GENOMIC DNA]</scope>
    <source>
        <strain evidence="2">cv. Punajuju</strain>
        <tissue evidence="1">Leaves</tissue>
    </source>
</reference>
<dbReference type="Proteomes" id="UP001055811">
    <property type="component" value="Linkage Group LG04"/>
</dbReference>
<accession>A0ACB9DSM1</accession>
<sequence length="68" mass="7743">MLEDIISLLFSVTIYIMFPKSSDQSKCLPDEPRSSRNLKLSVANGELQGHQRRTTACVVHRFGSFEEQ</sequence>
<dbReference type="EMBL" id="CM042012">
    <property type="protein sequence ID" value="KAI3749693.1"/>
    <property type="molecule type" value="Genomic_DNA"/>
</dbReference>
<proteinExistence type="predicted"/>
<name>A0ACB9DSM1_CICIN</name>
<evidence type="ECO:0000313" key="1">
    <source>
        <dbReference type="EMBL" id="KAI3749693.1"/>
    </source>
</evidence>
<evidence type="ECO:0000313" key="2">
    <source>
        <dbReference type="Proteomes" id="UP001055811"/>
    </source>
</evidence>